<evidence type="ECO:0000256" key="1">
    <source>
        <dbReference type="ARBA" id="ARBA00023239"/>
    </source>
</evidence>
<name>A0ABS1V8W5_9PROT</name>
<reference evidence="3 4" key="1">
    <citation type="submission" date="2021-01" db="EMBL/GenBank/DDBJ databases">
        <title>Belnapia mucosa sp. nov. and Belnapia arida sp. nov., isolated from the Tabernas Desert (Almeria, Spain).</title>
        <authorList>
            <person name="Molina-Menor E."/>
            <person name="Vidal-Verdu A."/>
            <person name="Calonge A."/>
            <person name="Satari L."/>
            <person name="Pereto Magraner J."/>
            <person name="Porcar Miralles M."/>
        </authorList>
    </citation>
    <scope>NUCLEOTIDE SEQUENCE [LARGE SCALE GENOMIC DNA]</scope>
    <source>
        <strain evidence="3 4">T6</strain>
    </source>
</reference>
<protein>
    <recommendedName>
        <fullName evidence="2">Fumarylacetoacetase-like C-terminal domain-containing protein</fullName>
    </recommendedName>
</protein>
<sequence>MMLADLLLAARRDGRQVAALPPHLVPTDADAAYAVAAEVAARLGWAPLGWKVAGTNDVMRARLRMPEPIFGRSFGPLLASPVRLDHAALLDPIVEAEFFFRLARDLPPRATPWTEAEVAAAVDAVHAGVEVAECRFPTAALPPFTAILADGSGNGRYVLGPAIPDWRDGLAAMPVVVAVDGTPRRHGSGAEVMGDPLRSLVWLANRLPRAGTHLRAGEWVSTGTATGMLAPPRGARVTACFGSLPEIIMDFD</sequence>
<dbReference type="PANTHER" id="PTHR30143:SF0">
    <property type="entry name" value="2-KETO-4-PENTENOATE HYDRATASE"/>
    <property type="match status" value="1"/>
</dbReference>
<dbReference type="InterPro" id="IPR050772">
    <property type="entry name" value="Hydratase-Decarb/MhpD_sf"/>
</dbReference>
<comment type="caution">
    <text evidence="3">The sequence shown here is derived from an EMBL/GenBank/DDBJ whole genome shotgun (WGS) entry which is preliminary data.</text>
</comment>
<dbReference type="PANTHER" id="PTHR30143">
    <property type="entry name" value="ACID HYDRATASE"/>
    <property type="match status" value="1"/>
</dbReference>
<dbReference type="RefSeq" id="WP_202827326.1">
    <property type="nucleotide sequence ID" value="NZ_JAEUXJ010000009.1"/>
</dbReference>
<dbReference type="InterPro" id="IPR036663">
    <property type="entry name" value="Fumarylacetoacetase_C_sf"/>
</dbReference>
<evidence type="ECO:0000259" key="2">
    <source>
        <dbReference type="Pfam" id="PF01557"/>
    </source>
</evidence>
<dbReference type="Proteomes" id="UP000606490">
    <property type="component" value="Unassembled WGS sequence"/>
</dbReference>
<organism evidence="3 4">
    <name type="scientific">Belnapia mucosa</name>
    <dbReference type="NCBI Taxonomy" id="2804532"/>
    <lineage>
        <taxon>Bacteria</taxon>
        <taxon>Pseudomonadati</taxon>
        <taxon>Pseudomonadota</taxon>
        <taxon>Alphaproteobacteria</taxon>
        <taxon>Acetobacterales</taxon>
        <taxon>Roseomonadaceae</taxon>
        <taxon>Belnapia</taxon>
    </lineage>
</organism>
<proteinExistence type="predicted"/>
<dbReference type="Pfam" id="PF01557">
    <property type="entry name" value="FAA_hydrolase"/>
    <property type="match status" value="1"/>
</dbReference>
<gene>
    <name evidence="3" type="ORF">JMJ55_19795</name>
</gene>
<accession>A0ABS1V8W5</accession>
<dbReference type="SUPFAM" id="SSF56529">
    <property type="entry name" value="FAH"/>
    <property type="match status" value="1"/>
</dbReference>
<keyword evidence="4" id="KW-1185">Reference proteome</keyword>
<evidence type="ECO:0000313" key="4">
    <source>
        <dbReference type="Proteomes" id="UP000606490"/>
    </source>
</evidence>
<dbReference type="InterPro" id="IPR011234">
    <property type="entry name" value="Fumarylacetoacetase-like_C"/>
</dbReference>
<dbReference type="EMBL" id="JAEUXJ010000009">
    <property type="protein sequence ID" value="MBL6457581.1"/>
    <property type="molecule type" value="Genomic_DNA"/>
</dbReference>
<feature type="domain" description="Fumarylacetoacetase-like C-terminal" evidence="2">
    <location>
        <begin position="95"/>
        <end position="229"/>
    </location>
</feature>
<dbReference type="Gene3D" id="3.90.850.10">
    <property type="entry name" value="Fumarylacetoacetase-like, C-terminal domain"/>
    <property type="match status" value="1"/>
</dbReference>
<keyword evidence="1" id="KW-0456">Lyase</keyword>
<evidence type="ECO:0000313" key="3">
    <source>
        <dbReference type="EMBL" id="MBL6457581.1"/>
    </source>
</evidence>